<evidence type="ECO:0000256" key="5">
    <source>
        <dbReference type="ARBA" id="ARBA00023136"/>
    </source>
</evidence>
<dbReference type="EMBL" id="JBFCZG010000009">
    <property type="protein sequence ID" value="KAL3418277.1"/>
    <property type="molecule type" value="Genomic_DNA"/>
</dbReference>
<evidence type="ECO:0000256" key="1">
    <source>
        <dbReference type="ARBA" id="ARBA00004479"/>
    </source>
</evidence>
<keyword evidence="3" id="KW-0732">Signal</keyword>
<dbReference type="Proteomes" id="UP001629113">
    <property type="component" value="Unassembled WGS sequence"/>
</dbReference>
<dbReference type="Pfam" id="PF25506">
    <property type="entry name" value="TIM-barrel_MTC6"/>
    <property type="match status" value="1"/>
</dbReference>
<evidence type="ECO:0000256" key="3">
    <source>
        <dbReference type="ARBA" id="ARBA00022729"/>
    </source>
</evidence>
<feature type="domain" description="MTC6 partial TIM-barrel" evidence="12">
    <location>
        <begin position="20"/>
        <end position="436"/>
    </location>
</feature>
<sequence length="639" mass="69280">MTENFDPDDGASLPPLSTVFLSQRDLSLQVPINYVTQPGVSFSAACFPFLKYDDEGSGNCLSNLLAEGFRRLELDLYWDQGRQVWSFCPVAIPTTLPLGDPSSTTTFSFPSRSPSTRGPLVSDAAPTLGARQATTEVTDTSSAARSTATLDDPASGSSLGLSLPSISVPADSDDEPLIQIGPYVCTTTINLSTFTSQILDYLEKTETTLAAHLVYVILNLHAVASESAPTEPAPAVTDLPAGPALLGPQFAANLSEFIYTPSNLGSDRANLNASWYTVAPRYRPVEDYYTVRAGPNRIYTTEDGWPSESFIEFSRSKRLLLGYGTSDPQISGYNFTGDNDIIFPAGYLQESRNEILSTSSDHISRGCYVVNNTDDLSQVNSSWATVSNLGSSQPPVSSTAGLVPFLNLSTNATNCGISPILNFTLLNATADTNYLPYQNFSYSTIWSWAADEPKNSSDSDDDTSDSLFRCAAVNLELAGRWAVTDCSQKSYAACRADRQPYNWTLTTYATSYSFAGDACPQSYTFAAPRTSLENAYLVRAMRNSGRDFDRRGAWIDFNSLDVKGCWTFGGPNATCPYSDALTNSDDLAQQTVLVPIIAAVIVLIVTVLTVFVKVAGNRKTKKRRKRRAINGFVYEGVPS</sequence>
<keyword evidence="2 11" id="KW-0812">Transmembrane</keyword>
<evidence type="ECO:0000259" key="12">
    <source>
        <dbReference type="Pfam" id="PF25506"/>
    </source>
</evidence>
<dbReference type="PANTHER" id="PTHR35518">
    <property type="entry name" value="MAINTENANCE OF TELOMOERE CAPPING"/>
    <property type="match status" value="1"/>
</dbReference>
<evidence type="ECO:0000256" key="6">
    <source>
        <dbReference type="ARBA" id="ARBA00023180"/>
    </source>
</evidence>
<reference evidence="13 14" key="1">
    <citation type="submission" date="2024-06" db="EMBL/GenBank/DDBJ databases">
        <title>Complete genome of Phlyctema vagabunda strain 19-DSS-EL-015.</title>
        <authorList>
            <person name="Fiorenzani C."/>
        </authorList>
    </citation>
    <scope>NUCLEOTIDE SEQUENCE [LARGE SCALE GENOMIC DNA]</scope>
    <source>
        <strain evidence="13 14">19-DSS-EL-015</strain>
    </source>
</reference>
<keyword evidence="14" id="KW-1185">Reference proteome</keyword>
<evidence type="ECO:0000256" key="10">
    <source>
        <dbReference type="SAM" id="MobiDB-lite"/>
    </source>
</evidence>
<keyword evidence="4 11" id="KW-1133">Transmembrane helix</keyword>
<dbReference type="InterPro" id="IPR051008">
    <property type="entry name" value="Telomere_Capping_Maintenance"/>
</dbReference>
<comment type="caution">
    <text evidence="13">The sequence shown here is derived from an EMBL/GenBank/DDBJ whole genome shotgun (WGS) entry which is preliminary data.</text>
</comment>
<evidence type="ECO:0000313" key="14">
    <source>
        <dbReference type="Proteomes" id="UP001629113"/>
    </source>
</evidence>
<comment type="subcellular location">
    <subcellularLocation>
        <location evidence="1">Membrane</location>
        <topology evidence="1">Single-pass type I membrane protein</topology>
    </subcellularLocation>
</comment>
<evidence type="ECO:0000256" key="8">
    <source>
        <dbReference type="ARBA" id="ARBA00038159"/>
    </source>
</evidence>
<feature type="region of interest" description="Disordered" evidence="10">
    <location>
        <begin position="103"/>
        <end position="158"/>
    </location>
</feature>
<evidence type="ECO:0000256" key="2">
    <source>
        <dbReference type="ARBA" id="ARBA00022692"/>
    </source>
</evidence>
<feature type="compositionally biased region" description="Low complexity" evidence="10">
    <location>
        <begin position="103"/>
        <end position="117"/>
    </location>
</feature>
<evidence type="ECO:0000256" key="4">
    <source>
        <dbReference type="ARBA" id="ARBA00022989"/>
    </source>
</evidence>
<comment type="similarity">
    <text evidence="8">Belongs to the MTC6 family.</text>
</comment>
<keyword evidence="5 11" id="KW-0472">Membrane</keyword>
<evidence type="ECO:0000313" key="13">
    <source>
        <dbReference type="EMBL" id="KAL3418277.1"/>
    </source>
</evidence>
<keyword evidence="6" id="KW-0325">Glycoprotein</keyword>
<evidence type="ECO:0000256" key="7">
    <source>
        <dbReference type="ARBA" id="ARBA00037703"/>
    </source>
</evidence>
<evidence type="ECO:0000256" key="9">
    <source>
        <dbReference type="ARBA" id="ARBA00039865"/>
    </source>
</evidence>
<accession>A0ABR4P4P0</accession>
<dbReference type="PANTHER" id="PTHR35518:SF2">
    <property type="entry name" value="MAINTENANCE OF TELOMERE CAPPING PROTEIN 6"/>
    <property type="match status" value="1"/>
</dbReference>
<organism evidence="13 14">
    <name type="scientific">Phlyctema vagabunda</name>
    <dbReference type="NCBI Taxonomy" id="108571"/>
    <lineage>
        <taxon>Eukaryota</taxon>
        <taxon>Fungi</taxon>
        <taxon>Dikarya</taxon>
        <taxon>Ascomycota</taxon>
        <taxon>Pezizomycotina</taxon>
        <taxon>Leotiomycetes</taxon>
        <taxon>Helotiales</taxon>
        <taxon>Dermateaceae</taxon>
        <taxon>Phlyctema</taxon>
    </lineage>
</organism>
<proteinExistence type="inferred from homology"/>
<feature type="transmembrane region" description="Helical" evidence="11">
    <location>
        <begin position="592"/>
        <end position="616"/>
    </location>
</feature>
<evidence type="ECO:0000256" key="11">
    <source>
        <dbReference type="SAM" id="Phobius"/>
    </source>
</evidence>
<protein>
    <recommendedName>
        <fullName evidence="9">Maintenance of telomere capping protein 6</fullName>
    </recommendedName>
</protein>
<comment type="function">
    <text evidence="7">May be involved in telomere capping.</text>
</comment>
<name>A0ABR4P4P0_9HELO</name>
<gene>
    <name evidence="13" type="ORF">PVAG01_09993</name>
</gene>
<feature type="compositionally biased region" description="Low complexity" evidence="10">
    <location>
        <begin position="138"/>
        <end position="158"/>
    </location>
</feature>
<dbReference type="InterPro" id="IPR057530">
    <property type="entry name" value="TIM-barrel_MTC6"/>
</dbReference>